<evidence type="ECO:0000313" key="1">
    <source>
        <dbReference type="EMBL" id="KAK8023740.1"/>
    </source>
</evidence>
<proteinExistence type="predicted"/>
<comment type="caution">
    <text evidence="1">The sequence shown here is derived from an EMBL/GenBank/DDBJ whole genome shotgun (WGS) entry which is preliminary data.</text>
</comment>
<dbReference type="EMBL" id="JAQQWK010000011">
    <property type="protein sequence ID" value="KAK8023740.1"/>
    <property type="molecule type" value="Genomic_DNA"/>
</dbReference>
<protein>
    <submittedName>
        <fullName evidence="1">Uncharacterized protein</fullName>
    </submittedName>
</protein>
<accession>A0ABR1S0R1</accession>
<reference evidence="1 2" key="1">
    <citation type="submission" date="2023-01" db="EMBL/GenBank/DDBJ databases">
        <title>Analysis of 21 Apiospora genomes using comparative genomics revels a genus with tremendous synthesis potential of carbohydrate active enzymes and secondary metabolites.</title>
        <authorList>
            <person name="Sorensen T."/>
        </authorList>
    </citation>
    <scope>NUCLEOTIDE SEQUENCE [LARGE SCALE GENOMIC DNA]</scope>
    <source>
        <strain evidence="1 2">CBS 33761</strain>
    </source>
</reference>
<organism evidence="1 2">
    <name type="scientific">Apiospora rasikravindrae</name>
    <dbReference type="NCBI Taxonomy" id="990691"/>
    <lineage>
        <taxon>Eukaryota</taxon>
        <taxon>Fungi</taxon>
        <taxon>Dikarya</taxon>
        <taxon>Ascomycota</taxon>
        <taxon>Pezizomycotina</taxon>
        <taxon>Sordariomycetes</taxon>
        <taxon>Xylariomycetidae</taxon>
        <taxon>Amphisphaeriales</taxon>
        <taxon>Apiosporaceae</taxon>
        <taxon>Apiospora</taxon>
    </lineage>
</organism>
<dbReference type="PANTHER" id="PTHR37015:SF2">
    <property type="entry name" value="REVERSE TRANSCRIPTASE DOMAIN-CONTAINING PROTEIN"/>
    <property type="match status" value="1"/>
</dbReference>
<keyword evidence="2" id="KW-1185">Reference proteome</keyword>
<gene>
    <name evidence="1" type="ORF">PG993_011806</name>
</gene>
<sequence>MRVGVLHAIFFHYIGVKWSIFFKEALSSFISFPGPWLKSQPDFSTHCGSEIYVPYVRDEFHRKHCFVSRLIDLGKPGDQEKRDLINGRTDAEQKIFQVLSTEIAVNVRLHEDFTVLQSSFCRWDRLPHKTVYQILSFFGVSEKWLEFFLIFLEAPLKFPTSPGSSDARTRLQGTSPSPVLSDVLGEVIFFCLDMAVNQATRGGLLHRSFNNLWFWSHSQDQVVTAWATIQRFATVTGTQIRKQESGCVRLSHPHNPALPLHQSLPRGDIKWGLWRLSPTKARFEIDQIVVDRYVTKLRYVLESKQTGIISLIQTWNSHVENLTSMFALPANCMGRDHLEMFIETHSRIQRMLFKEGRGDDGDGIFEGFDRFDDHLKALLEQRYDITDVPNAYLLFPIELGGLQLNSPITWLCKLQGFAKHRPSSLLDEFRDFELETSRRFEAHMWGGEEDRQWPCPFDGTLVDVYGKLLEFPLDMGSLYDKSDLNTSLLWPSNPHCQWDSGTYDYDDAAGAYYYDNVGHVGYYWRWILKEHGEEAMEKFGGLELVDMKLLPRGTLDLMEERRAEEGY</sequence>
<dbReference type="PANTHER" id="PTHR37015">
    <property type="entry name" value="REVERSE TRANSCRIPTASE DOMAIN-CONTAINING PROTEIN"/>
    <property type="match status" value="1"/>
</dbReference>
<name>A0ABR1S0R1_9PEZI</name>
<evidence type="ECO:0000313" key="2">
    <source>
        <dbReference type="Proteomes" id="UP001444661"/>
    </source>
</evidence>
<dbReference type="Proteomes" id="UP001444661">
    <property type="component" value="Unassembled WGS sequence"/>
</dbReference>